<dbReference type="Proteomes" id="UP000324800">
    <property type="component" value="Unassembled WGS sequence"/>
</dbReference>
<dbReference type="Pfam" id="PF00069">
    <property type="entry name" value="Pkinase"/>
    <property type="match status" value="1"/>
</dbReference>
<dbReference type="GO" id="GO:0004674">
    <property type="term" value="F:protein serine/threonine kinase activity"/>
    <property type="evidence" value="ECO:0007669"/>
    <property type="project" value="UniProtKB-KW"/>
</dbReference>
<evidence type="ECO:0000256" key="8">
    <source>
        <dbReference type="ARBA" id="ARBA00048679"/>
    </source>
</evidence>
<evidence type="ECO:0000256" key="6">
    <source>
        <dbReference type="ARBA" id="ARBA00022840"/>
    </source>
</evidence>
<sequence length="276" mass="31726">MPYNDYKKKKEIYKSNNSKISLIEKPDTKTLYVWKKALKTNNTAQQILFREAWALFRIRSNFVITMKEKFDHGEFMYLVLEYCPGGSIKEMIKEKRKLNKPIREDLVLKFLAQIAMGLKDIHAMRWVHLNITTKNVLISTSETVKIGDFGSVEPMKEGLIVSGTTGTAKFNSPEIYDAQPCSPASDVWSLGVCVYEMLALHKPFKHSHPFQLSKMIRKDPPPPITSRPVNPELNDLMMRMLAKEPRDRPSLEDILQTPCVKEFALQCMPSSDQQSQ</sequence>
<proteinExistence type="predicted"/>
<reference evidence="10 11" key="1">
    <citation type="submission" date="2019-03" db="EMBL/GenBank/DDBJ databases">
        <title>Single cell metagenomics reveals metabolic interactions within the superorganism composed of flagellate Streblomastix strix and complex community of Bacteroidetes bacteria on its surface.</title>
        <authorList>
            <person name="Treitli S.C."/>
            <person name="Kolisko M."/>
            <person name="Husnik F."/>
            <person name="Keeling P."/>
            <person name="Hampl V."/>
        </authorList>
    </citation>
    <scope>NUCLEOTIDE SEQUENCE [LARGE SCALE GENOMIC DNA]</scope>
    <source>
        <strain evidence="10">ST1C</strain>
    </source>
</reference>
<evidence type="ECO:0000256" key="1">
    <source>
        <dbReference type="ARBA" id="ARBA00012513"/>
    </source>
</evidence>
<dbReference type="AlphaFoldDB" id="A0A5J4WDB4"/>
<evidence type="ECO:0000313" key="11">
    <source>
        <dbReference type="Proteomes" id="UP000324800"/>
    </source>
</evidence>
<evidence type="ECO:0000259" key="9">
    <source>
        <dbReference type="PROSITE" id="PS50011"/>
    </source>
</evidence>
<keyword evidence="3" id="KW-0808">Transferase</keyword>
<keyword evidence="6" id="KW-0067">ATP-binding</keyword>
<dbReference type="PROSITE" id="PS50011">
    <property type="entry name" value="PROTEIN_KINASE_DOM"/>
    <property type="match status" value="1"/>
</dbReference>
<evidence type="ECO:0000313" key="10">
    <source>
        <dbReference type="EMBL" id="KAA6392870.1"/>
    </source>
</evidence>
<gene>
    <name evidence="10" type="ORF">EZS28_011601</name>
</gene>
<comment type="catalytic activity">
    <reaction evidence="7">
        <text>L-threonyl-[protein] + ATP = O-phospho-L-threonyl-[protein] + ADP + H(+)</text>
        <dbReference type="Rhea" id="RHEA:46608"/>
        <dbReference type="Rhea" id="RHEA-COMP:11060"/>
        <dbReference type="Rhea" id="RHEA-COMP:11605"/>
        <dbReference type="ChEBI" id="CHEBI:15378"/>
        <dbReference type="ChEBI" id="CHEBI:30013"/>
        <dbReference type="ChEBI" id="CHEBI:30616"/>
        <dbReference type="ChEBI" id="CHEBI:61977"/>
        <dbReference type="ChEBI" id="CHEBI:456216"/>
        <dbReference type="EC" id="2.7.11.1"/>
    </reaction>
</comment>
<evidence type="ECO:0000256" key="3">
    <source>
        <dbReference type="ARBA" id="ARBA00022679"/>
    </source>
</evidence>
<evidence type="ECO:0000256" key="2">
    <source>
        <dbReference type="ARBA" id="ARBA00022527"/>
    </source>
</evidence>
<dbReference type="Gene3D" id="1.10.510.10">
    <property type="entry name" value="Transferase(Phosphotransferase) domain 1"/>
    <property type="match status" value="1"/>
</dbReference>
<dbReference type="SUPFAM" id="SSF56112">
    <property type="entry name" value="Protein kinase-like (PK-like)"/>
    <property type="match status" value="1"/>
</dbReference>
<accession>A0A5J4WDB4</accession>
<keyword evidence="2" id="KW-0723">Serine/threonine-protein kinase</keyword>
<feature type="domain" description="Protein kinase" evidence="9">
    <location>
        <begin position="6"/>
        <end position="260"/>
    </location>
</feature>
<keyword evidence="5 10" id="KW-0418">Kinase</keyword>
<dbReference type="InterPro" id="IPR051131">
    <property type="entry name" value="NEK_Ser/Thr_kinase_NIMA"/>
</dbReference>
<dbReference type="InterPro" id="IPR000719">
    <property type="entry name" value="Prot_kinase_dom"/>
</dbReference>
<evidence type="ECO:0000256" key="4">
    <source>
        <dbReference type="ARBA" id="ARBA00022741"/>
    </source>
</evidence>
<dbReference type="PANTHER" id="PTHR44899">
    <property type="entry name" value="CAMK FAMILY PROTEIN KINASE"/>
    <property type="match status" value="1"/>
</dbReference>
<dbReference type="OrthoDB" id="3269467at2759"/>
<comment type="catalytic activity">
    <reaction evidence="8">
        <text>L-seryl-[protein] + ATP = O-phospho-L-seryl-[protein] + ADP + H(+)</text>
        <dbReference type="Rhea" id="RHEA:17989"/>
        <dbReference type="Rhea" id="RHEA-COMP:9863"/>
        <dbReference type="Rhea" id="RHEA-COMP:11604"/>
        <dbReference type="ChEBI" id="CHEBI:15378"/>
        <dbReference type="ChEBI" id="CHEBI:29999"/>
        <dbReference type="ChEBI" id="CHEBI:30616"/>
        <dbReference type="ChEBI" id="CHEBI:83421"/>
        <dbReference type="ChEBI" id="CHEBI:456216"/>
        <dbReference type="EC" id="2.7.11.1"/>
    </reaction>
</comment>
<evidence type="ECO:0000256" key="5">
    <source>
        <dbReference type="ARBA" id="ARBA00022777"/>
    </source>
</evidence>
<comment type="caution">
    <text evidence="10">The sequence shown here is derived from an EMBL/GenBank/DDBJ whole genome shotgun (WGS) entry which is preliminary data.</text>
</comment>
<dbReference type="PANTHER" id="PTHR44899:SF3">
    <property type="entry name" value="SERINE_THREONINE-PROTEIN KINASE NEK1"/>
    <property type="match status" value="1"/>
</dbReference>
<evidence type="ECO:0000256" key="7">
    <source>
        <dbReference type="ARBA" id="ARBA00047899"/>
    </source>
</evidence>
<dbReference type="EC" id="2.7.11.1" evidence="1"/>
<dbReference type="GO" id="GO:0005524">
    <property type="term" value="F:ATP binding"/>
    <property type="evidence" value="ECO:0007669"/>
    <property type="project" value="UniProtKB-KW"/>
</dbReference>
<protein>
    <recommendedName>
        <fullName evidence="1">non-specific serine/threonine protein kinase</fullName>
        <ecNumber evidence="1">2.7.11.1</ecNumber>
    </recommendedName>
</protein>
<dbReference type="EMBL" id="SNRW01002410">
    <property type="protein sequence ID" value="KAA6392870.1"/>
    <property type="molecule type" value="Genomic_DNA"/>
</dbReference>
<dbReference type="InterPro" id="IPR011009">
    <property type="entry name" value="Kinase-like_dom_sf"/>
</dbReference>
<organism evidence="10 11">
    <name type="scientific">Streblomastix strix</name>
    <dbReference type="NCBI Taxonomy" id="222440"/>
    <lineage>
        <taxon>Eukaryota</taxon>
        <taxon>Metamonada</taxon>
        <taxon>Preaxostyla</taxon>
        <taxon>Oxymonadida</taxon>
        <taxon>Streblomastigidae</taxon>
        <taxon>Streblomastix</taxon>
    </lineage>
</organism>
<keyword evidence="4" id="KW-0547">Nucleotide-binding</keyword>
<name>A0A5J4WDB4_9EUKA</name>